<comment type="caution">
    <text evidence="4">The sequence shown here is derived from an EMBL/GenBank/DDBJ whole genome shotgun (WGS) entry which is preliminary data.</text>
</comment>
<dbReference type="GO" id="GO:0008168">
    <property type="term" value="F:methyltransferase activity"/>
    <property type="evidence" value="ECO:0007669"/>
    <property type="project" value="UniProtKB-KW"/>
</dbReference>
<protein>
    <submittedName>
        <fullName evidence="4">Methyltransferase</fullName>
    </submittedName>
</protein>
<keyword evidence="5" id="KW-1185">Reference proteome</keyword>
<organism evidence="4 5">
    <name type="scientific">Streptomyces zingiberis</name>
    <dbReference type="NCBI Taxonomy" id="2053010"/>
    <lineage>
        <taxon>Bacteria</taxon>
        <taxon>Bacillati</taxon>
        <taxon>Actinomycetota</taxon>
        <taxon>Actinomycetes</taxon>
        <taxon>Kitasatosporales</taxon>
        <taxon>Streptomycetaceae</taxon>
        <taxon>Streptomyces</taxon>
    </lineage>
</organism>
<dbReference type="PANTHER" id="PTHR10867:SF17">
    <property type="entry name" value="NICOTINAMIDE N-METHYLTRANSFERASE"/>
    <property type="match status" value="1"/>
</dbReference>
<gene>
    <name evidence="4" type="ORF">HCK00_17890</name>
</gene>
<dbReference type="Pfam" id="PF01234">
    <property type="entry name" value="NNMT_PNMT_TEMT"/>
    <property type="match status" value="1"/>
</dbReference>
<dbReference type="EMBL" id="JAATEN010000014">
    <property type="protein sequence ID" value="NJQ02360.1"/>
    <property type="molecule type" value="Genomic_DNA"/>
</dbReference>
<dbReference type="InterPro" id="IPR000940">
    <property type="entry name" value="NNMT_TEMT_trans"/>
</dbReference>
<dbReference type="Gene3D" id="3.40.50.150">
    <property type="entry name" value="Vaccinia Virus protein VP39"/>
    <property type="match status" value="1"/>
</dbReference>
<dbReference type="PANTHER" id="PTHR10867">
    <property type="entry name" value="NNMT/PNMT/TEMT FAMILY MEMBER"/>
    <property type="match status" value="1"/>
</dbReference>
<dbReference type="SUPFAM" id="SSF53335">
    <property type="entry name" value="S-adenosyl-L-methionine-dependent methyltransferases"/>
    <property type="match status" value="1"/>
</dbReference>
<dbReference type="GO" id="GO:0032259">
    <property type="term" value="P:methylation"/>
    <property type="evidence" value="ECO:0007669"/>
    <property type="project" value="UniProtKB-KW"/>
</dbReference>
<evidence type="ECO:0000313" key="5">
    <source>
        <dbReference type="Proteomes" id="UP000695264"/>
    </source>
</evidence>
<dbReference type="PROSITE" id="PS51681">
    <property type="entry name" value="SAM_MT_NNMT_PNMT_TEMT"/>
    <property type="match status" value="1"/>
</dbReference>
<evidence type="ECO:0000313" key="4">
    <source>
        <dbReference type="EMBL" id="NJQ02360.1"/>
    </source>
</evidence>
<name>A0ABX1C114_9ACTN</name>
<keyword evidence="3" id="KW-0949">S-adenosyl-L-methionine</keyword>
<reference evidence="4 5" key="1">
    <citation type="submission" date="2020-03" db="EMBL/GenBank/DDBJ databases">
        <title>WGS of actinomycetes isolated from Thailand.</title>
        <authorList>
            <person name="Thawai C."/>
        </authorList>
    </citation>
    <scope>NUCLEOTIDE SEQUENCE [LARGE SCALE GENOMIC DNA]</scope>
    <source>
        <strain evidence="4 5">PLAI 1-29</strain>
    </source>
</reference>
<evidence type="ECO:0000256" key="1">
    <source>
        <dbReference type="ARBA" id="ARBA00022603"/>
    </source>
</evidence>
<proteinExistence type="predicted"/>
<keyword evidence="2" id="KW-0808">Transferase</keyword>
<dbReference type="InterPro" id="IPR029063">
    <property type="entry name" value="SAM-dependent_MTases_sf"/>
</dbReference>
<sequence length="250" mass="27885">MPTRGNGDTDWNAFDSNAYVDHNYRALRPDDEQILRVVRDFFRNHFDRHPSGPVPGIDVGSGANLYPALALLPWCSEITLFERAATNVRWLERQTPGYEANWDAFWDVLKEKEPYASVADPRARLRPAARVKQGNLFDLPVGRWGAGTMFFVAESMTTSHDEFREGVRRFAECLTPGAPFAAAFMAGSTGYRVGTELFPACSVTGEQVRDALDPFTESEVEITHIGIPGGYSLREGYEGMVVACGRRDRA</sequence>
<evidence type="ECO:0000256" key="2">
    <source>
        <dbReference type="ARBA" id="ARBA00022679"/>
    </source>
</evidence>
<evidence type="ECO:0000256" key="3">
    <source>
        <dbReference type="ARBA" id="ARBA00022691"/>
    </source>
</evidence>
<accession>A0ABX1C114</accession>
<dbReference type="NCBIfam" id="NF040568">
    <property type="entry name" value="SCO2525_fam"/>
    <property type="match status" value="1"/>
</dbReference>
<dbReference type="Proteomes" id="UP000695264">
    <property type="component" value="Unassembled WGS sequence"/>
</dbReference>
<keyword evidence="1 4" id="KW-0489">Methyltransferase</keyword>